<organism evidence="2">
    <name type="scientific">Arundo donax</name>
    <name type="common">Giant reed</name>
    <name type="synonym">Donax arundinaceus</name>
    <dbReference type="NCBI Taxonomy" id="35708"/>
    <lineage>
        <taxon>Eukaryota</taxon>
        <taxon>Viridiplantae</taxon>
        <taxon>Streptophyta</taxon>
        <taxon>Embryophyta</taxon>
        <taxon>Tracheophyta</taxon>
        <taxon>Spermatophyta</taxon>
        <taxon>Magnoliopsida</taxon>
        <taxon>Liliopsida</taxon>
        <taxon>Poales</taxon>
        <taxon>Poaceae</taxon>
        <taxon>PACMAD clade</taxon>
        <taxon>Arundinoideae</taxon>
        <taxon>Arundineae</taxon>
        <taxon>Arundo</taxon>
    </lineage>
</organism>
<name>A0A0A9GVA3_ARUDO</name>
<protein>
    <submittedName>
        <fullName evidence="2">Uncharacterized protein</fullName>
    </submittedName>
</protein>
<feature type="region of interest" description="Disordered" evidence="1">
    <location>
        <begin position="1"/>
        <end position="36"/>
    </location>
</feature>
<evidence type="ECO:0000256" key="1">
    <source>
        <dbReference type="SAM" id="MobiDB-lite"/>
    </source>
</evidence>
<accession>A0A0A9GVA3</accession>
<evidence type="ECO:0000313" key="2">
    <source>
        <dbReference type="EMBL" id="JAE24503.1"/>
    </source>
</evidence>
<dbReference type="AlphaFoldDB" id="A0A0A9GVA3"/>
<reference evidence="2" key="2">
    <citation type="journal article" date="2015" name="Data Brief">
        <title>Shoot transcriptome of the giant reed, Arundo donax.</title>
        <authorList>
            <person name="Barrero R.A."/>
            <person name="Guerrero F.D."/>
            <person name="Moolhuijzen P."/>
            <person name="Goolsby J.A."/>
            <person name="Tidwell J."/>
            <person name="Bellgard S.E."/>
            <person name="Bellgard M.I."/>
        </authorList>
    </citation>
    <scope>NUCLEOTIDE SEQUENCE</scope>
    <source>
        <tissue evidence="2">Shoot tissue taken approximately 20 cm above the soil surface</tissue>
    </source>
</reference>
<sequence length="81" mass="8897">MLGACTKRVRSAEPARGTQGRRPVPSLFPSSDSGQAKQVRFFREGQGRRRDQTRGLAGLGKASLESCSILLQGNYQRRHAP</sequence>
<proteinExistence type="predicted"/>
<reference evidence="2" key="1">
    <citation type="submission" date="2014-09" db="EMBL/GenBank/DDBJ databases">
        <authorList>
            <person name="Magalhaes I.L.F."/>
            <person name="Oliveira U."/>
            <person name="Santos F.R."/>
            <person name="Vidigal T.H.D.A."/>
            <person name="Brescovit A.D."/>
            <person name="Santos A.J."/>
        </authorList>
    </citation>
    <scope>NUCLEOTIDE SEQUENCE</scope>
    <source>
        <tissue evidence="2">Shoot tissue taken approximately 20 cm above the soil surface</tissue>
    </source>
</reference>
<dbReference type="EMBL" id="GBRH01173393">
    <property type="protein sequence ID" value="JAE24503.1"/>
    <property type="molecule type" value="Transcribed_RNA"/>
</dbReference>